<dbReference type="Pfam" id="PF02721">
    <property type="entry name" value="DUF223"/>
    <property type="match status" value="1"/>
</dbReference>
<name>A0A6D2KA01_9BRAS</name>
<reference evidence="2" key="1">
    <citation type="submission" date="2020-01" db="EMBL/GenBank/DDBJ databases">
        <authorList>
            <person name="Mishra B."/>
        </authorList>
    </citation>
    <scope>NUCLEOTIDE SEQUENCE [LARGE SCALE GENOMIC DNA]</scope>
</reference>
<organism evidence="2 3">
    <name type="scientific">Microthlaspi erraticum</name>
    <dbReference type="NCBI Taxonomy" id="1685480"/>
    <lineage>
        <taxon>Eukaryota</taxon>
        <taxon>Viridiplantae</taxon>
        <taxon>Streptophyta</taxon>
        <taxon>Embryophyta</taxon>
        <taxon>Tracheophyta</taxon>
        <taxon>Spermatophyta</taxon>
        <taxon>Magnoliopsida</taxon>
        <taxon>eudicotyledons</taxon>
        <taxon>Gunneridae</taxon>
        <taxon>Pentapetalae</taxon>
        <taxon>rosids</taxon>
        <taxon>malvids</taxon>
        <taxon>Brassicales</taxon>
        <taxon>Brassicaceae</taxon>
        <taxon>Coluteocarpeae</taxon>
        <taxon>Microthlaspi</taxon>
    </lineage>
</organism>
<dbReference type="Proteomes" id="UP000467841">
    <property type="component" value="Unassembled WGS sequence"/>
</dbReference>
<keyword evidence="3" id="KW-1185">Reference proteome</keyword>
<evidence type="ECO:0000313" key="3">
    <source>
        <dbReference type="Proteomes" id="UP000467841"/>
    </source>
</evidence>
<dbReference type="AlphaFoldDB" id="A0A6D2KA01"/>
<dbReference type="SUPFAM" id="SSF50249">
    <property type="entry name" value="Nucleic acid-binding proteins"/>
    <property type="match status" value="1"/>
</dbReference>
<accession>A0A6D2KA01</accession>
<comment type="caution">
    <text evidence="2">The sequence shown here is derived from an EMBL/GenBank/DDBJ whole genome shotgun (WGS) entry which is preliminary data.</text>
</comment>
<evidence type="ECO:0000259" key="1">
    <source>
        <dbReference type="Pfam" id="PF02721"/>
    </source>
</evidence>
<evidence type="ECO:0000313" key="2">
    <source>
        <dbReference type="EMBL" id="CAA7048991.1"/>
    </source>
</evidence>
<sequence>MANFKKLDDVSPNKDDSSVLVRVSKMWDTLEADQGEGLSFLFVDNQGTKMQAFVEQANQMNRFKRCLHEGECKILTGFSVIMVDTEFRLTEARKKIALTSNTEVTPAADFDVFVHLDILPYEYVLDYSSNVQSSFTRDFLGFIYEVKITKLTEDDSIPRNTLNDAPKITNSIDFTLQDNDGVRILCRAKGGLRAKFLRFWLYYGKTETIVCLLTDWRILGIDDPVHVGSEEGISTFEFNPIGIDEVDYFTDKCALLIKTARKWKNKKWNSITLTVVKATIKSDLHSGLSTKISEDVSV</sequence>
<dbReference type="EMBL" id="CACVBM020001402">
    <property type="protein sequence ID" value="CAA7048991.1"/>
    <property type="molecule type" value="Genomic_DNA"/>
</dbReference>
<dbReference type="OrthoDB" id="1750540at2759"/>
<dbReference type="InterPro" id="IPR003871">
    <property type="entry name" value="RFA1B/D_OB_1st"/>
</dbReference>
<proteinExistence type="predicted"/>
<dbReference type="CDD" id="cd04480">
    <property type="entry name" value="RPA1_DBD_A_like"/>
    <property type="match status" value="1"/>
</dbReference>
<dbReference type="Gene3D" id="2.40.50.140">
    <property type="entry name" value="Nucleic acid-binding proteins"/>
    <property type="match status" value="1"/>
</dbReference>
<dbReference type="CDD" id="cd04481">
    <property type="entry name" value="RPA1_DBD_B_like"/>
    <property type="match status" value="1"/>
</dbReference>
<feature type="domain" description="Replication protein A 70 kDa DNA-binding subunit B/D first OB fold" evidence="1">
    <location>
        <begin position="3"/>
        <end position="106"/>
    </location>
</feature>
<protein>
    <recommendedName>
        <fullName evidence="1">Replication protein A 70 kDa DNA-binding subunit B/D first OB fold domain-containing protein</fullName>
    </recommendedName>
</protein>
<dbReference type="InterPro" id="IPR012340">
    <property type="entry name" value="NA-bd_OB-fold"/>
</dbReference>
<gene>
    <name evidence="2" type="ORF">MERR_LOCUS36226</name>
</gene>